<evidence type="ECO:0008006" key="3">
    <source>
        <dbReference type="Google" id="ProtNLM"/>
    </source>
</evidence>
<protein>
    <recommendedName>
        <fullName evidence="3">AraC family transcriptional regulator</fullName>
    </recommendedName>
</protein>
<evidence type="ECO:0000313" key="2">
    <source>
        <dbReference type="EMBL" id="VFU19207.1"/>
    </source>
</evidence>
<accession>A0A485M6Z1</accession>
<organism evidence="2">
    <name type="scientific">anaerobic digester metagenome</name>
    <dbReference type="NCBI Taxonomy" id="1263854"/>
    <lineage>
        <taxon>unclassified sequences</taxon>
        <taxon>metagenomes</taxon>
        <taxon>ecological metagenomes</taxon>
    </lineage>
</organism>
<sequence>MNDLKTRVAYLQGLSTGLELGESKEGKLLRGIIEVLDEFADSVGDLAEGQEQLEDYLESIDEDLYQLEDEVFENDAEHCICGADYLEVDCPKCGETVCFESDILQDDDIVEVTCPNCDEVVFVNDDNSYQSANRPEMLAGKEDNTRQESTEEDI</sequence>
<evidence type="ECO:0000256" key="1">
    <source>
        <dbReference type="SAM" id="MobiDB-lite"/>
    </source>
</evidence>
<feature type="compositionally biased region" description="Basic and acidic residues" evidence="1">
    <location>
        <begin position="139"/>
        <end position="154"/>
    </location>
</feature>
<feature type="region of interest" description="Disordered" evidence="1">
    <location>
        <begin position="128"/>
        <end position="154"/>
    </location>
</feature>
<reference evidence="2" key="1">
    <citation type="submission" date="2019-03" db="EMBL/GenBank/DDBJ databases">
        <authorList>
            <person name="Hao L."/>
        </authorList>
    </citation>
    <scope>NUCLEOTIDE SEQUENCE</scope>
</reference>
<dbReference type="NCBIfam" id="NF045650">
    <property type="entry name" value="CD1247_Nterm"/>
    <property type="match status" value="1"/>
</dbReference>
<proteinExistence type="predicted"/>
<gene>
    <name evidence="2" type="ORF">SCFA_70003</name>
</gene>
<name>A0A485M6Z1_9ZZZZ</name>
<dbReference type="InterPro" id="IPR054688">
    <property type="entry name" value="CD1247_N"/>
</dbReference>
<dbReference type="AlphaFoldDB" id="A0A485M6Z1"/>
<dbReference type="EMBL" id="CAADRN010000372">
    <property type="protein sequence ID" value="VFU19207.1"/>
    <property type="molecule type" value="Genomic_DNA"/>
</dbReference>